<dbReference type="EMBL" id="FOGL01000009">
    <property type="protein sequence ID" value="SER76215.1"/>
    <property type="molecule type" value="Genomic_DNA"/>
</dbReference>
<accession>A0A1H9RUW6</accession>
<name>A0A1H9RUW6_9BACI</name>
<protein>
    <submittedName>
        <fullName evidence="1">Uncharacterized protein</fullName>
    </submittedName>
</protein>
<dbReference type="AlphaFoldDB" id="A0A1H9RUW6"/>
<proteinExistence type="predicted"/>
<dbReference type="Proteomes" id="UP000199687">
    <property type="component" value="Unassembled WGS sequence"/>
</dbReference>
<dbReference type="SUPFAM" id="SSF53756">
    <property type="entry name" value="UDP-Glycosyltransferase/glycogen phosphorylase"/>
    <property type="match status" value="1"/>
</dbReference>
<sequence length="503" mass="57834">MDTFQKNYWSMYLDFIRDFEGIIYRGYSLPYFCHLPSYILPNTAIMQALKKTEYSNNLTSHVGTQKEFQQVFNQFVQSHTIQRSQKPKGKVVIHLDKLLRFPAAMMNQLDQKRTILLSNGKLTGQQTTVSNRVKRARKHATAVPIANTITVNQTKVKNNHPVNYKMANKMVTLSLENYGRDIGKDISLVQKQAKKLLDKYRDHHLYSHNAFRKWLLNNIKVVMLQIDATQKFLKHIAVSCVVVSTTHSYVNRILAVVAASKGIPSICMQHGIIASELGYLPKIATVDAVYGKYERDWFLNNGAPKGSVEVIGHPRFDQISQKSKVNRTIFQRKLGLNPKRKTVMIAVRGREDVEQWRRLILTLSKKIPLNIVIKNYPSRSPHELTKVFPHVHSTQNYHLYDIFANVDAVISYPSTVGLEAMISNKPVFILDKNVNGNTAYYQKLDHLMKKNTKELANQVINYFTKPSAKKLGDAKRQAFLQQAYMTEKRSMDRLIVLINRLTK</sequence>
<dbReference type="OrthoDB" id="2622399at2"/>
<gene>
    <name evidence="1" type="ORF">SAMN04487944_109162</name>
</gene>
<dbReference type="Gene3D" id="3.40.50.12580">
    <property type="match status" value="1"/>
</dbReference>
<evidence type="ECO:0000313" key="1">
    <source>
        <dbReference type="EMBL" id="SER76215.1"/>
    </source>
</evidence>
<keyword evidence="2" id="KW-1185">Reference proteome</keyword>
<organism evidence="1 2">
    <name type="scientific">Gracilibacillus ureilyticus</name>
    <dbReference type="NCBI Taxonomy" id="531814"/>
    <lineage>
        <taxon>Bacteria</taxon>
        <taxon>Bacillati</taxon>
        <taxon>Bacillota</taxon>
        <taxon>Bacilli</taxon>
        <taxon>Bacillales</taxon>
        <taxon>Bacillaceae</taxon>
        <taxon>Gracilibacillus</taxon>
    </lineage>
</organism>
<evidence type="ECO:0000313" key="2">
    <source>
        <dbReference type="Proteomes" id="UP000199687"/>
    </source>
</evidence>
<dbReference type="STRING" id="531814.SAMN04487944_109162"/>
<reference evidence="1 2" key="1">
    <citation type="submission" date="2016-10" db="EMBL/GenBank/DDBJ databases">
        <authorList>
            <person name="de Groot N.N."/>
        </authorList>
    </citation>
    <scope>NUCLEOTIDE SEQUENCE [LARGE SCALE GENOMIC DNA]</scope>
    <source>
        <strain evidence="1 2">CGMCC 1.7727</strain>
    </source>
</reference>
<dbReference type="InterPro" id="IPR043148">
    <property type="entry name" value="TagF_C"/>
</dbReference>